<comment type="caution">
    <text evidence="8">The sequence shown here is derived from an EMBL/GenBank/DDBJ whole genome shotgun (WGS) entry which is preliminary data.</text>
</comment>
<comment type="pathway">
    <text evidence="1">Lipid metabolism.</text>
</comment>
<dbReference type="CDD" id="cd07989">
    <property type="entry name" value="LPLAT_AGPAT-like"/>
    <property type="match status" value="1"/>
</dbReference>
<evidence type="ECO:0000256" key="6">
    <source>
        <dbReference type="SAM" id="Phobius"/>
    </source>
</evidence>
<keyword evidence="6" id="KW-1133">Transmembrane helix</keyword>
<dbReference type="PANTHER" id="PTHR10434:SF64">
    <property type="entry name" value="1-ACYL-SN-GLYCEROL-3-PHOSPHATE ACYLTRANSFERASE-RELATED"/>
    <property type="match status" value="1"/>
</dbReference>
<dbReference type="EMBL" id="JABBNB010000007">
    <property type="protein sequence ID" value="NMO01389.1"/>
    <property type="molecule type" value="Genomic_DNA"/>
</dbReference>
<dbReference type="GO" id="GO:0003841">
    <property type="term" value="F:1-acylglycerol-3-phosphate O-acyltransferase activity"/>
    <property type="evidence" value="ECO:0007669"/>
    <property type="project" value="TreeGrafter"/>
</dbReference>
<organism evidence="8 9">
    <name type="scientific">Gordonia asplenii</name>
    <dbReference type="NCBI Taxonomy" id="2725283"/>
    <lineage>
        <taxon>Bacteria</taxon>
        <taxon>Bacillati</taxon>
        <taxon>Actinomycetota</taxon>
        <taxon>Actinomycetes</taxon>
        <taxon>Mycobacteriales</taxon>
        <taxon>Gordoniaceae</taxon>
        <taxon>Gordonia</taxon>
    </lineage>
</organism>
<dbReference type="PANTHER" id="PTHR10434">
    <property type="entry name" value="1-ACYL-SN-GLYCEROL-3-PHOSPHATE ACYLTRANSFERASE"/>
    <property type="match status" value="1"/>
</dbReference>
<name>A0A848KT94_9ACTN</name>
<dbReference type="Pfam" id="PF01553">
    <property type="entry name" value="Acyltransferase"/>
    <property type="match status" value="1"/>
</dbReference>
<dbReference type="SUPFAM" id="SSF69593">
    <property type="entry name" value="Glycerol-3-phosphate (1)-acyltransferase"/>
    <property type="match status" value="1"/>
</dbReference>
<evidence type="ECO:0000259" key="7">
    <source>
        <dbReference type="SMART" id="SM00563"/>
    </source>
</evidence>
<evidence type="ECO:0000256" key="2">
    <source>
        <dbReference type="ARBA" id="ARBA00022516"/>
    </source>
</evidence>
<reference evidence="8 9" key="1">
    <citation type="submission" date="2020-04" db="EMBL/GenBank/DDBJ databases">
        <title>Gordonia sp. nov. TBRC 11910.</title>
        <authorList>
            <person name="Suriyachadkun C."/>
        </authorList>
    </citation>
    <scope>NUCLEOTIDE SEQUENCE [LARGE SCALE GENOMIC DNA]</scope>
    <source>
        <strain evidence="8 9">TBRC 11910</strain>
    </source>
</reference>
<dbReference type="Proteomes" id="UP000550729">
    <property type="component" value="Unassembled WGS sequence"/>
</dbReference>
<dbReference type="InterPro" id="IPR002123">
    <property type="entry name" value="Plipid/glycerol_acylTrfase"/>
</dbReference>
<evidence type="ECO:0000256" key="3">
    <source>
        <dbReference type="ARBA" id="ARBA00022679"/>
    </source>
</evidence>
<keyword evidence="6" id="KW-0812">Transmembrane</keyword>
<evidence type="ECO:0000256" key="5">
    <source>
        <dbReference type="ARBA" id="ARBA00023315"/>
    </source>
</evidence>
<keyword evidence="6" id="KW-0472">Membrane</keyword>
<keyword evidence="2" id="KW-0444">Lipid biosynthesis</keyword>
<evidence type="ECO:0000256" key="4">
    <source>
        <dbReference type="ARBA" id="ARBA00023098"/>
    </source>
</evidence>
<dbReference type="GO" id="GO:0006654">
    <property type="term" value="P:phosphatidic acid biosynthetic process"/>
    <property type="evidence" value="ECO:0007669"/>
    <property type="project" value="TreeGrafter"/>
</dbReference>
<dbReference type="SMART" id="SM00563">
    <property type="entry name" value="PlsC"/>
    <property type="match status" value="1"/>
</dbReference>
<proteinExistence type="predicted"/>
<keyword evidence="4" id="KW-0443">Lipid metabolism</keyword>
<feature type="domain" description="Phospholipid/glycerol acyltransferase" evidence="7">
    <location>
        <begin position="96"/>
        <end position="208"/>
    </location>
</feature>
<evidence type="ECO:0000256" key="1">
    <source>
        <dbReference type="ARBA" id="ARBA00005189"/>
    </source>
</evidence>
<dbReference type="RefSeq" id="WP_170193881.1">
    <property type="nucleotide sequence ID" value="NZ_JABBNB010000007.1"/>
</dbReference>
<keyword evidence="3 8" id="KW-0808">Transferase</keyword>
<evidence type="ECO:0000313" key="9">
    <source>
        <dbReference type="Proteomes" id="UP000550729"/>
    </source>
</evidence>
<evidence type="ECO:0000313" key="8">
    <source>
        <dbReference type="EMBL" id="NMO01389.1"/>
    </source>
</evidence>
<accession>A0A848KT94</accession>
<protein>
    <submittedName>
        <fullName evidence="8">1-acyl-sn-glycerol-3-phosphate acyltransferase</fullName>
    </submittedName>
</protein>
<dbReference type="AlphaFoldDB" id="A0A848KT94"/>
<sequence length="292" mass="31804">MTTAVDHRHAWFPSSPCDASCVRTTSQPAGPMRRVWRYCALATVLGCLALTFPFVLVAPRIVRRRYLKSFSRKLLGSLGIRIDVDDRRPFPARARGLVVANHVSFLDVLAIAAVSPAHFVAKSDVLEMGPVAVVARMLGVITVERGSLRQLPATVDAVVDALHRDKCAAVFPEGTTWCGRSSGRFRPAFFQAAIDAGVPVLPMTLRYSDSDGNLCPAPAFIGDDEVGDTMGRILAQRSMTVTVVVHELQLPVPDRRYLASTCERLVFGDRSDDLGPLVVADPRRPHTHPIAA</sequence>
<gene>
    <name evidence="8" type="ORF">HH308_09195</name>
</gene>
<feature type="transmembrane region" description="Helical" evidence="6">
    <location>
        <begin position="35"/>
        <end position="58"/>
    </location>
</feature>
<keyword evidence="5 8" id="KW-0012">Acyltransferase</keyword>
<keyword evidence="9" id="KW-1185">Reference proteome</keyword>